<name>H8GMU1_METAL</name>
<protein>
    <submittedName>
        <fullName evidence="3">Flagellar hook-length control protein FliK</fullName>
    </submittedName>
</protein>
<keyword evidence="3" id="KW-0969">Cilium</keyword>
<dbReference type="AlphaFoldDB" id="H8GMU1"/>
<feature type="compositionally biased region" description="Polar residues" evidence="1">
    <location>
        <begin position="213"/>
        <end position="228"/>
    </location>
</feature>
<feature type="region of interest" description="Disordered" evidence="1">
    <location>
        <begin position="202"/>
        <end position="232"/>
    </location>
</feature>
<keyword evidence="3" id="KW-0966">Cell projection</keyword>
<sequence>MMEIRNSAALSNVAATAASPQQIESLKLGTILDVVVQARMGENRFQLQRLPGGESLTAMSQAELTVGQRLQVQVSRLGALPELRVLPAEPPGPEVVPKALRELLPKQIDLKEFAAMVGRLPSSNSSNLPGPVHVAVERLAAALPQAEKLMTPEGLQKAVRNSGVFLEASLAAALAEGAPLPENDLKARLLNLLAVLQPGEGGKAAAPARSLRQESASPPGTAPFQTAAQVPEEAGDQAILNPAKAPQRAETALPPPTGKALPPQSQVKSAAEGQLPASPSAPWPPATRPEEKIGAPVPAETETFAPKPEQSAAKLAVDKAASPAAERLASVLPQAAKLMTPEGLQKVVRNPGVFLEASLAAALAEGAPLPENDLKARLLNLLAVLPPGEGGKAAAPARPLRQESASPPGTAPFQTAAQGPEEAGDQAVSNPDKMPQRAASALPTTTGEPLPPQSQAKSAAVGQLPASPSAPWLLLTQPEEKVGAPVPAETETFAPKPEQSAAKLAADKAAHSTDIQTPEKEGLAAGAKPQPFETSLSTVRNAPPLPLTDKAEDSFSKPEEIDPAKLAQKAEGALAKIAVDQLASQPRDDGTVCLQLNLPFVAGNYQDNAELSIAAEGGSPTEDRVPGWTATIQLQPPGMGAFNARIIWNGTQIDACLWSDREETADRIGQATETLRARLEQAGLAVGALTVLDRPPSSSLSETVDLHLLDLLA</sequence>
<evidence type="ECO:0000313" key="4">
    <source>
        <dbReference type="Proteomes" id="UP000005090"/>
    </source>
</evidence>
<dbReference type="RefSeq" id="WP_005371390.1">
    <property type="nucleotide sequence ID" value="NZ_CM001475.1"/>
</dbReference>
<feature type="compositionally biased region" description="Low complexity" evidence="1">
    <location>
        <begin position="389"/>
        <end position="399"/>
    </location>
</feature>
<feature type="region of interest" description="Disordered" evidence="1">
    <location>
        <begin position="491"/>
        <end position="556"/>
    </location>
</feature>
<dbReference type="Pfam" id="PF02120">
    <property type="entry name" value="Flg_hook"/>
    <property type="match status" value="1"/>
</dbReference>
<gene>
    <name evidence="3" type="ORF">Metal_1723</name>
</gene>
<evidence type="ECO:0000313" key="3">
    <source>
        <dbReference type="EMBL" id="EIC29493.1"/>
    </source>
</evidence>
<accession>H8GMU1</accession>
<feature type="domain" description="Flagellar hook-length control protein-like C-terminal" evidence="2">
    <location>
        <begin position="625"/>
        <end position="697"/>
    </location>
</feature>
<dbReference type="STRING" id="686340.Metal_1723"/>
<evidence type="ECO:0000256" key="1">
    <source>
        <dbReference type="SAM" id="MobiDB-lite"/>
    </source>
</evidence>
<reference evidence="3 4" key="1">
    <citation type="journal article" date="2013" name="Genome Announc.">
        <title>Genome Sequence of the Obligate Gammaproteobacterial Methanotroph Methylomicrobium album Strain BG8.</title>
        <authorList>
            <person name="Kits K.D."/>
            <person name="Kalyuzhnaya M.G."/>
            <person name="Klotz M.G."/>
            <person name="Jetten M.S."/>
            <person name="Op den Camp H.J."/>
            <person name="Vuilleumier S."/>
            <person name="Bringel F."/>
            <person name="Dispirito A.A."/>
            <person name="Murrell J.C."/>
            <person name="Bruce D."/>
            <person name="Cheng J.F."/>
            <person name="Copeland A."/>
            <person name="Goodwin L."/>
            <person name="Hauser L."/>
            <person name="Lajus A."/>
            <person name="Land M.L."/>
            <person name="Lapidus A."/>
            <person name="Lucas S."/>
            <person name="Medigue C."/>
            <person name="Pitluck S."/>
            <person name="Woyke T."/>
            <person name="Zeytun A."/>
            <person name="Stein L.Y."/>
        </authorList>
    </citation>
    <scope>NUCLEOTIDE SEQUENCE [LARGE SCALE GENOMIC DNA]</scope>
    <source>
        <strain evidence="3 4">BG8</strain>
    </source>
</reference>
<feature type="region of interest" description="Disordered" evidence="1">
    <location>
        <begin position="389"/>
        <end position="464"/>
    </location>
</feature>
<dbReference type="InterPro" id="IPR038610">
    <property type="entry name" value="FliK-like_C_sf"/>
</dbReference>
<keyword evidence="3" id="KW-0282">Flagellum</keyword>
<feature type="compositionally biased region" description="Basic and acidic residues" evidence="1">
    <location>
        <begin position="505"/>
        <end position="522"/>
    </location>
</feature>
<keyword evidence="4" id="KW-1185">Reference proteome</keyword>
<organism evidence="3 4">
    <name type="scientific">Methylomicrobium album BG8</name>
    <dbReference type="NCBI Taxonomy" id="686340"/>
    <lineage>
        <taxon>Bacteria</taxon>
        <taxon>Pseudomonadati</taxon>
        <taxon>Pseudomonadota</taxon>
        <taxon>Gammaproteobacteria</taxon>
        <taxon>Methylococcales</taxon>
        <taxon>Methylococcaceae</taxon>
        <taxon>Methylomicrobium</taxon>
    </lineage>
</organism>
<proteinExistence type="predicted"/>
<dbReference type="Proteomes" id="UP000005090">
    <property type="component" value="Chromosome"/>
</dbReference>
<dbReference type="eggNOG" id="COG3144">
    <property type="taxonomic scope" value="Bacteria"/>
</dbReference>
<dbReference type="HOGENOM" id="CLU_387227_0_0_6"/>
<dbReference type="EMBL" id="CM001475">
    <property type="protein sequence ID" value="EIC29493.1"/>
    <property type="molecule type" value="Genomic_DNA"/>
</dbReference>
<dbReference type="Gene3D" id="3.30.750.140">
    <property type="match status" value="1"/>
</dbReference>
<feature type="compositionally biased region" description="Polar residues" evidence="1">
    <location>
        <begin position="403"/>
        <end position="417"/>
    </location>
</feature>
<evidence type="ECO:0000259" key="2">
    <source>
        <dbReference type="Pfam" id="PF02120"/>
    </source>
</evidence>
<dbReference type="InterPro" id="IPR021136">
    <property type="entry name" value="Flagellar_hook_control-like_C"/>
</dbReference>
<feature type="compositionally biased region" description="Polar residues" evidence="1">
    <location>
        <begin position="442"/>
        <end position="457"/>
    </location>
</feature>
<feature type="region of interest" description="Disordered" evidence="1">
    <location>
        <begin position="244"/>
        <end position="293"/>
    </location>
</feature>